<dbReference type="AlphaFoldDB" id="A0A7S7AWF0"/>
<dbReference type="PROSITE" id="PS51186">
    <property type="entry name" value="GNAT"/>
    <property type="match status" value="1"/>
</dbReference>
<protein>
    <submittedName>
        <fullName evidence="2">GNAT family N-acetyltransferase</fullName>
    </submittedName>
</protein>
<evidence type="ECO:0000313" key="3">
    <source>
        <dbReference type="Proteomes" id="UP000593915"/>
    </source>
</evidence>
<evidence type="ECO:0000259" key="1">
    <source>
        <dbReference type="PROSITE" id="PS51186"/>
    </source>
</evidence>
<dbReference type="Gene3D" id="3.40.630.30">
    <property type="match status" value="1"/>
</dbReference>
<proteinExistence type="predicted"/>
<dbReference type="Proteomes" id="UP000593915">
    <property type="component" value="Chromosome"/>
</dbReference>
<dbReference type="GO" id="GO:0016747">
    <property type="term" value="F:acyltransferase activity, transferring groups other than amino-acyl groups"/>
    <property type="evidence" value="ECO:0007669"/>
    <property type="project" value="InterPro"/>
</dbReference>
<dbReference type="SUPFAM" id="SSF55729">
    <property type="entry name" value="Acyl-CoA N-acyltransferases (Nat)"/>
    <property type="match status" value="1"/>
</dbReference>
<gene>
    <name evidence="2" type="ORF">IFE08_09415</name>
</gene>
<dbReference type="PANTHER" id="PTHR43415:SF3">
    <property type="entry name" value="GNAT-FAMILY ACETYLTRANSFERASE"/>
    <property type="match status" value="1"/>
</dbReference>
<accession>A0A7S7AWF0</accession>
<dbReference type="InterPro" id="IPR016181">
    <property type="entry name" value="Acyl_CoA_acyltransferase"/>
</dbReference>
<dbReference type="EMBL" id="CP061839">
    <property type="protein sequence ID" value="QOW60061.1"/>
    <property type="molecule type" value="Genomic_DNA"/>
</dbReference>
<reference evidence="2 3" key="1">
    <citation type="submission" date="2020-09" db="EMBL/GenBank/DDBJ databases">
        <title>Characterization of Treponema spp. from bovine digital dermatitis in Korea.</title>
        <authorList>
            <person name="Espiritu H.M."/>
            <person name="Cho Y.I."/>
            <person name="Mamuad L."/>
        </authorList>
    </citation>
    <scope>NUCLEOTIDE SEQUENCE [LARGE SCALE GENOMIC DNA]</scope>
    <source>
        <strain evidence="2 3">KS1</strain>
    </source>
</reference>
<organism evidence="2 3">
    <name type="scientific">Treponema pedis</name>
    <dbReference type="NCBI Taxonomy" id="409322"/>
    <lineage>
        <taxon>Bacteria</taxon>
        <taxon>Pseudomonadati</taxon>
        <taxon>Spirochaetota</taxon>
        <taxon>Spirochaetia</taxon>
        <taxon>Spirochaetales</taxon>
        <taxon>Treponemataceae</taxon>
        <taxon>Treponema</taxon>
    </lineage>
</organism>
<sequence>MYIKKMIGSKCYLSPIKTEDAEKYAMWINDEEVSDNLTMASMSLSAETEYEILQRISKEHNYGIIDLQTDSLIGSTGLSGIDYINRSANLGIFIGNKEFWNKGYGTEALSLLINYAYKKLNLHNLSLNVYSFNKRAIACYTKIGFKKAGVIRQSIIRNLEYHDTILMDILPEEFYKLNPQYK</sequence>
<evidence type="ECO:0000313" key="2">
    <source>
        <dbReference type="EMBL" id="QOW60061.1"/>
    </source>
</evidence>
<feature type="domain" description="N-acetyltransferase" evidence="1">
    <location>
        <begin position="11"/>
        <end position="172"/>
    </location>
</feature>
<dbReference type="InterPro" id="IPR000182">
    <property type="entry name" value="GNAT_dom"/>
</dbReference>
<dbReference type="PANTHER" id="PTHR43415">
    <property type="entry name" value="SPERMIDINE N(1)-ACETYLTRANSFERASE"/>
    <property type="match status" value="1"/>
</dbReference>
<keyword evidence="2" id="KW-0808">Transferase</keyword>
<name>A0A7S7AWF0_9SPIR</name>
<dbReference type="Pfam" id="PF13302">
    <property type="entry name" value="Acetyltransf_3"/>
    <property type="match status" value="1"/>
</dbReference>
<dbReference type="RefSeq" id="WP_194075673.1">
    <property type="nucleotide sequence ID" value="NZ_CP061839.1"/>
</dbReference>